<feature type="transmembrane region" description="Helical" evidence="7">
    <location>
        <begin position="336"/>
        <end position="354"/>
    </location>
</feature>
<dbReference type="PANTHER" id="PTHR43791:SF38">
    <property type="entry name" value="MAJOR FACILITATOR SUPERFAMILY (MFS) PROFILE DOMAIN-CONTAINING PROTEIN"/>
    <property type="match status" value="1"/>
</dbReference>
<feature type="transmembrane region" description="Helical" evidence="7">
    <location>
        <begin position="366"/>
        <end position="384"/>
    </location>
</feature>
<keyword evidence="4 7" id="KW-1133">Transmembrane helix</keyword>
<dbReference type="GO" id="GO:0016020">
    <property type="term" value="C:membrane"/>
    <property type="evidence" value="ECO:0007669"/>
    <property type="project" value="UniProtKB-SubCell"/>
</dbReference>
<dbReference type="Gene3D" id="1.20.1250.20">
    <property type="entry name" value="MFS general substrate transporter like domains"/>
    <property type="match status" value="2"/>
</dbReference>
<gene>
    <name evidence="9" type="ORF">PSFLO_00132</name>
</gene>
<evidence type="ECO:0000256" key="4">
    <source>
        <dbReference type="ARBA" id="ARBA00022989"/>
    </source>
</evidence>
<dbReference type="Pfam" id="PF07690">
    <property type="entry name" value="MFS_1"/>
    <property type="match status" value="1"/>
</dbReference>
<evidence type="ECO:0000256" key="1">
    <source>
        <dbReference type="ARBA" id="ARBA00004141"/>
    </source>
</evidence>
<dbReference type="Proteomes" id="UP000323386">
    <property type="component" value="Unassembled WGS sequence"/>
</dbReference>
<dbReference type="EMBL" id="OOIP01000001">
    <property type="protein sequence ID" value="SPO34661.1"/>
    <property type="molecule type" value="Genomic_DNA"/>
</dbReference>
<dbReference type="InterPro" id="IPR011701">
    <property type="entry name" value="MFS"/>
</dbReference>
<dbReference type="PANTHER" id="PTHR43791">
    <property type="entry name" value="PERMEASE-RELATED"/>
    <property type="match status" value="1"/>
</dbReference>
<feature type="transmembrane region" description="Helical" evidence="7">
    <location>
        <begin position="102"/>
        <end position="121"/>
    </location>
</feature>
<evidence type="ECO:0000256" key="3">
    <source>
        <dbReference type="ARBA" id="ARBA00022692"/>
    </source>
</evidence>
<keyword evidence="5 7" id="KW-0472">Membrane</keyword>
<feature type="domain" description="Major facilitator superfamily (MFS) profile" evidence="8">
    <location>
        <begin position="68"/>
        <end position="484"/>
    </location>
</feature>
<proteinExistence type="predicted"/>
<feature type="transmembrane region" description="Helical" evidence="7">
    <location>
        <begin position="301"/>
        <end position="324"/>
    </location>
</feature>
<feature type="region of interest" description="Disordered" evidence="6">
    <location>
        <begin position="491"/>
        <end position="512"/>
    </location>
</feature>
<organism evidence="9 10">
    <name type="scientific">Pseudozyma flocculosa</name>
    <dbReference type="NCBI Taxonomy" id="84751"/>
    <lineage>
        <taxon>Eukaryota</taxon>
        <taxon>Fungi</taxon>
        <taxon>Dikarya</taxon>
        <taxon>Basidiomycota</taxon>
        <taxon>Ustilaginomycotina</taxon>
        <taxon>Ustilaginomycetes</taxon>
        <taxon>Ustilaginales</taxon>
        <taxon>Ustilaginaceae</taxon>
        <taxon>Pseudozyma</taxon>
    </lineage>
</organism>
<feature type="transmembrane region" description="Helical" evidence="7">
    <location>
        <begin position="390"/>
        <end position="411"/>
    </location>
</feature>
<keyword evidence="2" id="KW-0813">Transport</keyword>
<comment type="subcellular location">
    <subcellularLocation>
        <location evidence="1">Membrane</location>
        <topology evidence="1">Multi-pass membrane protein</topology>
    </subcellularLocation>
</comment>
<feature type="transmembrane region" description="Helical" evidence="7">
    <location>
        <begin position="64"/>
        <end position="82"/>
    </location>
</feature>
<sequence>MAPSIDATHAVEALPHGGLPSSEELIQHIPLHHRKFLEDPEALAAWHEPYVPGSPEEKALVRKISVRLIPMIWLCYVLNYMDRTNIGLAKVGGMSDDLNLDSNRYSVALLIFFVGYLLFEVPSNMILTKSRPSIFLAAIMFTWGCITIAFKGINSYGALVALRFILGIIESGFFPGCLVLFSSLYKKNELSKVFGIFYSASIVSGAFGGLLAAAIIDGMDGLAGVAGWRWLFVMEGLATAVVAMIAVFVLPDYPATTRWLTPREKALAVKRLVIQNASTYTGEEVGHRQGFMLAVKDWKTWAFTVGYMAISGAGTISYFIPTIVTQLGYKGTDAKLFSVPPYAVALVFSLTVNFSADHFREKPFHAAVPVSLAGIFCVVQATYVPRHASYALLCFVAAGIWSALPCYLSYVTSVMVEPIAKRAVAIAIVNSLGNFASVYGSFLWPSNTAPEYVQGWSVTAAFCFLAAIVPLAVRYIVGPLKDTDAEVAKHATTTHHDHDHSRSTAAAETASYDDDKKVAADGATQYKTADA</sequence>
<evidence type="ECO:0000256" key="7">
    <source>
        <dbReference type="SAM" id="Phobius"/>
    </source>
</evidence>
<dbReference type="FunFam" id="1.20.1250.20:FF:000057">
    <property type="entry name" value="MFS general substrate transporter"/>
    <property type="match status" value="1"/>
</dbReference>
<feature type="transmembrane region" description="Helical" evidence="7">
    <location>
        <begin position="456"/>
        <end position="477"/>
    </location>
</feature>
<dbReference type="OrthoDB" id="3639251at2759"/>
<dbReference type="InterPro" id="IPR020846">
    <property type="entry name" value="MFS_dom"/>
</dbReference>
<dbReference type="SUPFAM" id="SSF103473">
    <property type="entry name" value="MFS general substrate transporter"/>
    <property type="match status" value="1"/>
</dbReference>
<reference evidence="9 10" key="1">
    <citation type="submission" date="2018-03" db="EMBL/GenBank/DDBJ databases">
        <authorList>
            <person name="Guldener U."/>
        </authorList>
    </citation>
    <scope>NUCLEOTIDE SEQUENCE [LARGE SCALE GENOMIC DNA]</scope>
    <source>
        <strain evidence="9 10">DAOM196992</strain>
    </source>
</reference>
<evidence type="ECO:0000313" key="9">
    <source>
        <dbReference type="EMBL" id="SPO34661.1"/>
    </source>
</evidence>
<accession>A0A5C3EUH0</accession>
<evidence type="ECO:0000256" key="6">
    <source>
        <dbReference type="SAM" id="MobiDB-lite"/>
    </source>
</evidence>
<feature type="transmembrane region" description="Helical" evidence="7">
    <location>
        <begin position="228"/>
        <end position="250"/>
    </location>
</feature>
<dbReference type="GO" id="GO:0022857">
    <property type="term" value="F:transmembrane transporter activity"/>
    <property type="evidence" value="ECO:0007669"/>
    <property type="project" value="InterPro"/>
</dbReference>
<evidence type="ECO:0000256" key="2">
    <source>
        <dbReference type="ARBA" id="ARBA00022448"/>
    </source>
</evidence>
<evidence type="ECO:0000256" key="5">
    <source>
        <dbReference type="ARBA" id="ARBA00023136"/>
    </source>
</evidence>
<feature type="transmembrane region" description="Helical" evidence="7">
    <location>
        <begin position="423"/>
        <end position="444"/>
    </location>
</feature>
<keyword evidence="10" id="KW-1185">Reference proteome</keyword>
<evidence type="ECO:0000313" key="10">
    <source>
        <dbReference type="Proteomes" id="UP000323386"/>
    </source>
</evidence>
<protein>
    <submittedName>
        <fullName evidence="9">Related to allantoate permease</fullName>
    </submittedName>
</protein>
<name>A0A5C3EUH0_9BASI</name>
<feature type="transmembrane region" description="Helical" evidence="7">
    <location>
        <begin position="193"/>
        <end position="216"/>
    </location>
</feature>
<dbReference type="PROSITE" id="PS50850">
    <property type="entry name" value="MFS"/>
    <property type="match status" value="1"/>
</dbReference>
<feature type="compositionally biased region" description="Basic and acidic residues" evidence="6">
    <location>
        <begin position="491"/>
        <end position="502"/>
    </location>
</feature>
<keyword evidence="3 7" id="KW-0812">Transmembrane</keyword>
<dbReference type="InterPro" id="IPR036259">
    <property type="entry name" value="MFS_trans_sf"/>
</dbReference>
<feature type="transmembrane region" description="Helical" evidence="7">
    <location>
        <begin position="156"/>
        <end position="181"/>
    </location>
</feature>
<evidence type="ECO:0000259" key="8">
    <source>
        <dbReference type="PROSITE" id="PS50850"/>
    </source>
</evidence>
<dbReference type="AlphaFoldDB" id="A0A5C3EUH0"/>
<feature type="transmembrane region" description="Helical" evidence="7">
    <location>
        <begin position="133"/>
        <end position="150"/>
    </location>
</feature>